<name>A0A5B7DA50_PORTR</name>
<evidence type="ECO:0000313" key="2">
    <source>
        <dbReference type="EMBL" id="MPC18093.1"/>
    </source>
</evidence>
<evidence type="ECO:0000313" key="3">
    <source>
        <dbReference type="Proteomes" id="UP000324222"/>
    </source>
</evidence>
<evidence type="ECO:0000256" key="1">
    <source>
        <dbReference type="SAM" id="MobiDB-lite"/>
    </source>
</evidence>
<dbReference type="Proteomes" id="UP000324222">
    <property type="component" value="Unassembled WGS sequence"/>
</dbReference>
<comment type="caution">
    <text evidence="2">The sequence shown here is derived from an EMBL/GenBank/DDBJ whole genome shotgun (WGS) entry which is preliminary data.</text>
</comment>
<dbReference type="AlphaFoldDB" id="A0A5B7DA50"/>
<proteinExistence type="predicted"/>
<accession>A0A5B7DA50</accession>
<sequence length="55" mass="6443">MNHIYFIHHRRCLRPSLLPLSVFTASPRRTPHHCLTSSKCRQPRKPSRSVTDFAT</sequence>
<organism evidence="2 3">
    <name type="scientific">Portunus trituberculatus</name>
    <name type="common">Swimming crab</name>
    <name type="synonym">Neptunus trituberculatus</name>
    <dbReference type="NCBI Taxonomy" id="210409"/>
    <lineage>
        <taxon>Eukaryota</taxon>
        <taxon>Metazoa</taxon>
        <taxon>Ecdysozoa</taxon>
        <taxon>Arthropoda</taxon>
        <taxon>Crustacea</taxon>
        <taxon>Multicrustacea</taxon>
        <taxon>Malacostraca</taxon>
        <taxon>Eumalacostraca</taxon>
        <taxon>Eucarida</taxon>
        <taxon>Decapoda</taxon>
        <taxon>Pleocyemata</taxon>
        <taxon>Brachyura</taxon>
        <taxon>Eubrachyura</taxon>
        <taxon>Portunoidea</taxon>
        <taxon>Portunidae</taxon>
        <taxon>Portuninae</taxon>
        <taxon>Portunus</taxon>
    </lineage>
</organism>
<gene>
    <name evidence="2" type="ORF">E2C01_010967</name>
</gene>
<protein>
    <submittedName>
        <fullName evidence="2">Uncharacterized protein</fullName>
    </submittedName>
</protein>
<reference evidence="2 3" key="1">
    <citation type="submission" date="2019-05" db="EMBL/GenBank/DDBJ databases">
        <title>Another draft genome of Portunus trituberculatus and its Hox gene families provides insights of decapod evolution.</title>
        <authorList>
            <person name="Jeong J.-H."/>
            <person name="Song I."/>
            <person name="Kim S."/>
            <person name="Choi T."/>
            <person name="Kim D."/>
            <person name="Ryu S."/>
            <person name="Kim W."/>
        </authorList>
    </citation>
    <scope>NUCLEOTIDE SEQUENCE [LARGE SCALE GENOMIC DNA]</scope>
    <source>
        <tissue evidence="2">Muscle</tissue>
    </source>
</reference>
<feature type="region of interest" description="Disordered" evidence="1">
    <location>
        <begin position="34"/>
        <end position="55"/>
    </location>
</feature>
<dbReference type="EMBL" id="VSRR010000645">
    <property type="protein sequence ID" value="MPC18093.1"/>
    <property type="molecule type" value="Genomic_DNA"/>
</dbReference>
<keyword evidence="3" id="KW-1185">Reference proteome</keyword>